<protein>
    <submittedName>
        <fullName evidence="1">Uncharacterized protein</fullName>
    </submittedName>
</protein>
<dbReference type="Proteomes" id="UP000579812">
    <property type="component" value="Unassembled WGS sequence"/>
</dbReference>
<comment type="caution">
    <text evidence="1">The sequence shown here is derived from an EMBL/GenBank/DDBJ whole genome shotgun (WGS) entry which is preliminary data.</text>
</comment>
<keyword evidence="2" id="KW-1185">Reference proteome</keyword>
<name>A0A7J6D897_9TELE</name>
<organism evidence="1 2">
    <name type="scientific">Onychostoma macrolepis</name>
    <dbReference type="NCBI Taxonomy" id="369639"/>
    <lineage>
        <taxon>Eukaryota</taxon>
        <taxon>Metazoa</taxon>
        <taxon>Chordata</taxon>
        <taxon>Craniata</taxon>
        <taxon>Vertebrata</taxon>
        <taxon>Euteleostomi</taxon>
        <taxon>Actinopterygii</taxon>
        <taxon>Neopterygii</taxon>
        <taxon>Teleostei</taxon>
        <taxon>Ostariophysi</taxon>
        <taxon>Cypriniformes</taxon>
        <taxon>Cyprinidae</taxon>
        <taxon>Acrossocheilinae</taxon>
        <taxon>Onychostoma</taxon>
    </lineage>
</organism>
<dbReference type="AlphaFoldDB" id="A0A7J6D897"/>
<dbReference type="EMBL" id="JAAMOB010000003">
    <property type="protein sequence ID" value="KAF4115526.1"/>
    <property type="molecule type" value="Genomic_DNA"/>
</dbReference>
<evidence type="ECO:0000313" key="2">
    <source>
        <dbReference type="Proteomes" id="UP000579812"/>
    </source>
</evidence>
<sequence>MILLKRTLLMSAELFTMTDHLSITDQLLLLYVYDLHLKIIDQHLQAAQEVLHWKFSPQEIKADDVKNQSTVPALHKENCSLNPEESLQKEPAEEEVLKISVEEAAAVALVQETVQVSHPEQTSVAAINTSAMEKKSRRKMKTCECFSWLWSCRR</sequence>
<reference evidence="1 2" key="1">
    <citation type="submission" date="2020-04" db="EMBL/GenBank/DDBJ databases">
        <title>Chromosome-level genome assembly of a cyprinid fish Onychostoma macrolepis by integration of Nanopore Sequencing, Bionano and Hi-C technology.</title>
        <authorList>
            <person name="Wang D."/>
        </authorList>
    </citation>
    <scope>NUCLEOTIDE SEQUENCE [LARGE SCALE GENOMIC DNA]</scope>
    <source>
        <strain evidence="1">SWU-2019</strain>
        <tissue evidence="1">Muscle</tissue>
    </source>
</reference>
<gene>
    <name evidence="1" type="ORF">G5714_003015</name>
</gene>
<evidence type="ECO:0000313" key="1">
    <source>
        <dbReference type="EMBL" id="KAF4115526.1"/>
    </source>
</evidence>
<accession>A0A7J6D897</accession>
<proteinExistence type="predicted"/>